<dbReference type="AlphaFoldDB" id="A0A1K0FTS9"/>
<evidence type="ECO:0000313" key="3">
    <source>
        <dbReference type="EMBL" id="OJF16072.1"/>
    </source>
</evidence>
<reference evidence="3 4" key="1">
    <citation type="submission" date="2016-09" db="EMBL/GenBank/DDBJ databases">
        <title>Couchioplanes caeruleus draft genome sequence.</title>
        <authorList>
            <person name="Sheehan J."/>
            <person name="Caffrey P."/>
        </authorList>
    </citation>
    <scope>NUCLEOTIDE SEQUENCE [LARGE SCALE GENOMIC DNA]</scope>
    <source>
        <strain evidence="3 4">DSM 43634</strain>
    </source>
</reference>
<feature type="compositionally biased region" description="Acidic residues" evidence="2">
    <location>
        <begin position="172"/>
        <end position="191"/>
    </location>
</feature>
<dbReference type="RefSeq" id="WP_071802774.1">
    <property type="nucleotide sequence ID" value="NZ_MEIA01000005.1"/>
</dbReference>
<feature type="region of interest" description="Disordered" evidence="2">
    <location>
        <begin position="160"/>
        <end position="215"/>
    </location>
</feature>
<name>A0A1K0FTS9_9ACTN</name>
<dbReference type="EMBL" id="MEIA01000005">
    <property type="protein sequence ID" value="OJF16072.1"/>
    <property type="molecule type" value="Genomic_DNA"/>
</dbReference>
<accession>A0A1K0FTS9</accession>
<dbReference type="Gene3D" id="3.30.70.60">
    <property type="match status" value="1"/>
</dbReference>
<organism evidence="3 4">
    <name type="scientific">Couchioplanes caeruleus subsp. caeruleus</name>
    <dbReference type="NCBI Taxonomy" id="56427"/>
    <lineage>
        <taxon>Bacteria</taxon>
        <taxon>Bacillati</taxon>
        <taxon>Actinomycetota</taxon>
        <taxon>Actinomycetes</taxon>
        <taxon>Micromonosporales</taxon>
        <taxon>Micromonosporaceae</taxon>
        <taxon>Couchioplanes</taxon>
    </lineage>
</organism>
<evidence type="ECO:0000256" key="1">
    <source>
        <dbReference type="SAM" id="Coils"/>
    </source>
</evidence>
<proteinExistence type="predicted"/>
<dbReference type="InterPro" id="IPR014717">
    <property type="entry name" value="Transl_elong_EF1B/ribsomal_bS6"/>
</dbReference>
<keyword evidence="4" id="KW-1185">Reference proteome</keyword>
<keyword evidence="1" id="KW-0175">Coiled coil</keyword>
<protein>
    <submittedName>
        <fullName evidence="3">Type IV pilus biogenesis protein PilO</fullName>
    </submittedName>
</protein>
<comment type="caution">
    <text evidence="3">The sequence shown here is derived from an EMBL/GenBank/DDBJ whole genome shotgun (WGS) entry which is preliminary data.</text>
</comment>
<sequence>MRTGHAGQLWMIFGFLAAGLLVAVTYFAVIIPTSADTQALADQTDNFTAQTSKLRKDITALKKTEKDKKKLEATRNAYRKALPSTSGIPAFLRQLQTQSLKVGVDVKSLTVSTPKEVKGLANVWDIAIQLKADGDKEKLDDLLELLQASNQKRAVLIESASFEAAEEKETEKDEEAEDKDEDEDEDEEEPDQLSISIHAFVAPPAGSGMPSVTTD</sequence>
<evidence type="ECO:0000256" key="2">
    <source>
        <dbReference type="SAM" id="MobiDB-lite"/>
    </source>
</evidence>
<evidence type="ECO:0000313" key="4">
    <source>
        <dbReference type="Proteomes" id="UP000182486"/>
    </source>
</evidence>
<feature type="coiled-coil region" evidence="1">
    <location>
        <begin position="54"/>
        <end position="81"/>
    </location>
</feature>
<gene>
    <name evidence="3" type="ORF">BG844_00950</name>
</gene>
<dbReference type="Proteomes" id="UP000182486">
    <property type="component" value="Unassembled WGS sequence"/>
</dbReference>